<keyword evidence="1" id="KW-0472">Membrane</keyword>
<sequence>MVCFWITWQKSTHATIGEFFAAIGLTDIGGEFEKADIQHPTSTHSARYFAQVQSNTGEKCKSARALVYVLYLVGLLDLLGLSDDVFPGVPLLSPRR</sequence>
<name>A0A1G7ZQM3_9HYPH</name>
<dbReference type="EMBL" id="FNCS01000021">
    <property type="protein sequence ID" value="SDH10410.1"/>
    <property type="molecule type" value="Genomic_DNA"/>
</dbReference>
<reference evidence="2 3" key="1">
    <citation type="submission" date="2016-10" db="EMBL/GenBank/DDBJ databases">
        <authorList>
            <person name="de Groot N.N."/>
        </authorList>
    </citation>
    <scope>NUCLEOTIDE SEQUENCE [LARGE SCALE GENOMIC DNA]</scope>
    <source>
        <strain evidence="2 3">CGMCC 1.10267</strain>
    </source>
</reference>
<proteinExistence type="predicted"/>
<keyword evidence="1" id="KW-0812">Transmembrane</keyword>
<accession>A0A1G7ZQM3</accession>
<dbReference type="AlphaFoldDB" id="A0A1G7ZQM3"/>
<feature type="transmembrane region" description="Helical" evidence="1">
    <location>
        <begin position="65"/>
        <end position="82"/>
    </location>
</feature>
<evidence type="ECO:0000313" key="3">
    <source>
        <dbReference type="Proteomes" id="UP000199495"/>
    </source>
</evidence>
<dbReference type="Proteomes" id="UP000199495">
    <property type="component" value="Unassembled WGS sequence"/>
</dbReference>
<keyword evidence="3" id="KW-1185">Reference proteome</keyword>
<evidence type="ECO:0000313" key="2">
    <source>
        <dbReference type="EMBL" id="SDH10410.1"/>
    </source>
</evidence>
<keyword evidence="1" id="KW-1133">Transmembrane helix</keyword>
<gene>
    <name evidence="2" type="ORF">SAMN04487974_12145</name>
</gene>
<organism evidence="2 3">
    <name type="scientific">Pelagibacterium luteolum</name>
    <dbReference type="NCBI Taxonomy" id="440168"/>
    <lineage>
        <taxon>Bacteria</taxon>
        <taxon>Pseudomonadati</taxon>
        <taxon>Pseudomonadota</taxon>
        <taxon>Alphaproteobacteria</taxon>
        <taxon>Hyphomicrobiales</taxon>
        <taxon>Devosiaceae</taxon>
        <taxon>Pelagibacterium</taxon>
    </lineage>
</organism>
<protein>
    <submittedName>
        <fullName evidence="2">Uncharacterized protein</fullName>
    </submittedName>
</protein>
<evidence type="ECO:0000256" key="1">
    <source>
        <dbReference type="SAM" id="Phobius"/>
    </source>
</evidence>